<dbReference type="Gene3D" id="1.10.357.10">
    <property type="entry name" value="Tetracycline Repressor, domain 2"/>
    <property type="match status" value="1"/>
</dbReference>
<dbReference type="InterPro" id="IPR001647">
    <property type="entry name" value="HTH_TetR"/>
</dbReference>
<evidence type="ECO:0000259" key="3">
    <source>
        <dbReference type="PROSITE" id="PS50977"/>
    </source>
</evidence>
<dbReference type="GO" id="GO:0000976">
    <property type="term" value="F:transcription cis-regulatory region binding"/>
    <property type="evidence" value="ECO:0007669"/>
    <property type="project" value="TreeGrafter"/>
</dbReference>
<comment type="caution">
    <text evidence="4">The sequence shown here is derived from an EMBL/GenBank/DDBJ whole genome shotgun (WGS) entry which is preliminary data.</text>
</comment>
<dbReference type="PROSITE" id="PS50977">
    <property type="entry name" value="HTH_TETR_2"/>
    <property type="match status" value="1"/>
</dbReference>
<feature type="DNA-binding region" description="H-T-H motif" evidence="2">
    <location>
        <begin position="24"/>
        <end position="43"/>
    </location>
</feature>
<protein>
    <recommendedName>
        <fullName evidence="3">HTH tetR-type domain-containing protein</fullName>
    </recommendedName>
</protein>
<keyword evidence="5" id="KW-1185">Reference proteome</keyword>
<dbReference type="GO" id="GO:0003700">
    <property type="term" value="F:DNA-binding transcription factor activity"/>
    <property type="evidence" value="ECO:0007669"/>
    <property type="project" value="TreeGrafter"/>
</dbReference>
<dbReference type="InterPro" id="IPR050109">
    <property type="entry name" value="HTH-type_TetR-like_transc_reg"/>
</dbReference>
<organism evidence="4 5">
    <name type="scientific">Dictyobacter kobayashii</name>
    <dbReference type="NCBI Taxonomy" id="2014872"/>
    <lineage>
        <taxon>Bacteria</taxon>
        <taxon>Bacillati</taxon>
        <taxon>Chloroflexota</taxon>
        <taxon>Ktedonobacteria</taxon>
        <taxon>Ktedonobacterales</taxon>
        <taxon>Dictyobacteraceae</taxon>
        <taxon>Dictyobacter</taxon>
    </lineage>
</organism>
<dbReference type="EMBL" id="BIFS01000001">
    <property type="protein sequence ID" value="GCE20017.1"/>
    <property type="molecule type" value="Genomic_DNA"/>
</dbReference>
<keyword evidence="1 2" id="KW-0238">DNA-binding</keyword>
<dbReference type="PANTHER" id="PTHR30055:SF226">
    <property type="entry name" value="HTH-TYPE TRANSCRIPTIONAL REGULATOR PKSA"/>
    <property type="match status" value="1"/>
</dbReference>
<dbReference type="PRINTS" id="PR00455">
    <property type="entry name" value="HTHTETR"/>
</dbReference>
<evidence type="ECO:0000256" key="1">
    <source>
        <dbReference type="ARBA" id="ARBA00023125"/>
    </source>
</evidence>
<dbReference type="Proteomes" id="UP000287188">
    <property type="component" value="Unassembled WGS sequence"/>
</dbReference>
<proteinExistence type="predicted"/>
<gene>
    <name evidence="4" type="ORF">KDK_38170</name>
</gene>
<dbReference type="InterPro" id="IPR009057">
    <property type="entry name" value="Homeodomain-like_sf"/>
</dbReference>
<name>A0A402ALJ8_9CHLR</name>
<evidence type="ECO:0000256" key="2">
    <source>
        <dbReference type="PROSITE-ProRule" id="PRU00335"/>
    </source>
</evidence>
<dbReference type="OrthoDB" id="9785164at2"/>
<evidence type="ECO:0000313" key="5">
    <source>
        <dbReference type="Proteomes" id="UP000287188"/>
    </source>
</evidence>
<accession>A0A402ALJ8</accession>
<dbReference type="AlphaFoldDB" id="A0A402ALJ8"/>
<dbReference type="RefSeq" id="WP_126551778.1">
    <property type="nucleotide sequence ID" value="NZ_BIFS01000001.1"/>
</dbReference>
<dbReference type="PANTHER" id="PTHR30055">
    <property type="entry name" value="HTH-TYPE TRANSCRIPTIONAL REGULATOR RUTR"/>
    <property type="match status" value="1"/>
</dbReference>
<dbReference type="SUPFAM" id="SSF46689">
    <property type="entry name" value="Homeodomain-like"/>
    <property type="match status" value="1"/>
</dbReference>
<sequence>MNTRRLILEATERLIRLKGLSRATTKEIAREAGCAEGTLYKHFEHKEDLFLTIIQEHLPTLIEELGRLIAINLWLSG</sequence>
<reference evidence="5" key="1">
    <citation type="submission" date="2018-12" db="EMBL/GenBank/DDBJ databases">
        <title>Tengunoibacter tsumagoiensis gen. nov., sp. nov., Dictyobacter kobayashii sp. nov., D. alpinus sp. nov., and D. joshuensis sp. nov. and description of Dictyobacteraceae fam. nov. within the order Ktedonobacterales isolated from Tengu-no-mugimeshi.</title>
        <authorList>
            <person name="Wang C.M."/>
            <person name="Zheng Y."/>
            <person name="Sakai Y."/>
            <person name="Toyoda A."/>
            <person name="Minakuchi Y."/>
            <person name="Abe K."/>
            <person name="Yokota A."/>
            <person name="Yabe S."/>
        </authorList>
    </citation>
    <scope>NUCLEOTIDE SEQUENCE [LARGE SCALE GENOMIC DNA]</scope>
    <source>
        <strain evidence="5">Uno11</strain>
    </source>
</reference>
<dbReference type="Pfam" id="PF00440">
    <property type="entry name" value="TetR_N"/>
    <property type="match status" value="1"/>
</dbReference>
<feature type="domain" description="HTH tetR-type" evidence="3">
    <location>
        <begin position="1"/>
        <end position="61"/>
    </location>
</feature>
<evidence type="ECO:0000313" key="4">
    <source>
        <dbReference type="EMBL" id="GCE20017.1"/>
    </source>
</evidence>